<keyword evidence="1" id="KW-0812">Transmembrane</keyword>
<reference evidence="2 3" key="1">
    <citation type="submission" date="2016-10" db="EMBL/GenBank/DDBJ databases">
        <authorList>
            <person name="de Groot N.N."/>
        </authorList>
    </citation>
    <scope>NUCLEOTIDE SEQUENCE [LARGE SCALE GENOMIC DNA]</scope>
    <source>
        <strain evidence="2 3">DSM 5522</strain>
    </source>
</reference>
<keyword evidence="1" id="KW-0472">Membrane</keyword>
<evidence type="ECO:0000313" key="2">
    <source>
        <dbReference type="EMBL" id="SFB06657.1"/>
    </source>
</evidence>
<dbReference type="RefSeq" id="WP_092872031.1">
    <property type="nucleotide sequence ID" value="NZ_FOJY01000008.1"/>
</dbReference>
<dbReference type="EMBL" id="FOJY01000008">
    <property type="protein sequence ID" value="SFB06657.1"/>
    <property type="molecule type" value="Genomic_DNA"/>
</dbReference>
<evidence type="ECO:0000256" key="1">
    <source>
        <dbReference type="SAM" id="Phobius"/>
    </source>
</evidence>
<proteinExistence type="predicted"/>
<sequence>MKDSLSTPEIHWDKYNSRRPNNTDEDKGFVADLVVSIIFYILIAAVVFCINFSDFIGIDAGLKSGLKLIAGPLSAGFLTIFLIYLMKTAKLTLVYIFEALFAGILTIASLVIEIGFYDYLPYDLTIVACTGIAVFIVSVYGLITNLMVTD</sequence>
<feature type="transmembrane region" description="Helical" evidence="1">
    <location>
        <begin position="65"/>
        <end position="86"/>
    </location>
</feature>
<evidence type="ECO:0000313" key="3">
    <source>
        <dbReference type="Proteomes" id="UP000198838"/>
    </source>
</evidence>
<dbReference type="AlphaFoldDB" id="A0A1I0Y1A7"/>
<keyword evidence="3" id="KW-1185">Reference proteome</keyword>
<protein>
    <submittedName>
        <fullName evidence="2">Uncharacterized protein</fullName>
    </submittedName>
</protein>
<gene>
    <name evidence="2" type="ORF">SAMN05216249_10855</name>
</gene>
<dbReference type="Proteomes" id="UP000198838">
    <property type="component" value="Unassembled WGS sequence"/>
</dbReference>
<keyword evidence="1" id="KW-1133">Transmembrane helix</keyword>
<feature type="transmembrane region" description="Helical" evidence="1">
    <location>
        <begin position="124"/>
        <end position="143"/>
    </location>
</feature>
<organism evidence="2 3">
    <name type="scientific">Acetitomaculum ruminis DSM 5522</name>
    <dbReference type="NCBI Taxonomy" id="1120918"/>
    <lineage>
        <taxon>Bacteria</taxon>
        <taxon>Bacillati</taxon>
        <taxon>Bacillota</taxon>
        <taxon>Clostridia</taxon>
        <taxon>Lachnospirales</taxon>
        <taxon>Lachnospiraceae</taxon>
        <taxon>Acetitomaculum</taxon>
    </lineage>
</organism>
<feature type="transmembrane region" description="Helical" evidence="1">
    <location>
        <begin position="29"/>
        <end position="53"/>
    </location>
</feature>
<name>A0A1I0Y1A7_9FIRM</name>
<feature type="transmembrane region" description="Helical" evidence="1">
    <location>
        <begin position="92"/>
        <end position="112"/>
    </location>
</feature>
<accession>A0A1I0Y1A7</accession>